<evidence type="ECO:0000313" key="4">
    <source>
        <dbReference type="Proteomes" id="UP001152523"/>
    </source>
</evidence>
<protein>
    <submittedName>
        <fullName evidence="2">Uncharacterized protein</fullName>
    </submittedName>
</protein>
<evidence type="ECO:0000256" key="1">
    <source>
        <dbReference type="SAM" id="MobiDB-lite"/>
    </source>
</evidence>
<comment type="caution">
    <text evidence="2">The sequence shown here is derived from an EMBL/GenBank/DDBJ whole genome shotgun (WGS) entry which is preliminary data.</text>
</comment>
<reference evidence="2" key="1">
    <citation type="submission" date="2022-07" db="EMBL/GenBank/DDBJ databases">
        <authorList>
            <person name="Macas J."/>
            <person name="Novak P."/>
            <person name="Neumann P."/>
        </authorList>
    </citation>
    <scope>NUCLEOTIDE SEQUENCE</scope>
</reference>
<sequence length="245" mass="27153">MGLYSLQVREAQLAKERELIVAQENAEQAVSKAVQAAEFERLSFVEERKKLKAGLGELRVQVATLQAKIAAAEAAQIKFNEHPSQIQDGPPEVTVDLSSVREGFKTSEEFAALKEQYALEQLPAVFGRHLGKLCGEARQKERVRMLDQDPIAKEWDETLAQEVYSAGCQHMLQPILPLLEKLLGRAVHPSDFLHLAANHLNALKAQLGKCRRALGMESNQVADEEAEGDDDGDDDDDEDEDGPEQ</sequence>
<evidence type="ECO:0000313" key="2">
    <source>
        <dbReference type="EMBL" id="CAH9103036.1"/>
    </source>
</evidence>
<dbReference type="Proteomes" id="UP001152523">
    <property type="component" value="Unassembled WGS sequence"/>
</dbReference>
<accession>A0AAV0DQE3</accession>
<dbReference type="EMBL" id="CAMAPF010000965">
    <property type="protein sequence ID" value="CAH9131283.1"/>
    <property type="molecule type" value="Genomic_DNA"/>
</dbReference>
<dbReference type="AlphaFoldDB" id="A0AAV0DQE3"/>
<keyword evidence="4" id="KW-1185">Reference proteome</keyword>
<organism evidence="2 4">
    <name type="scientific">Cuscuta epithymum</name>
    <dbReference type="NCBI Taxonomy" id="186058"/>
    <lineage>
        <taxon>Eukaryota</taxon>
        <taxon>Viridiplantae</taxon>
        <taxon>Streptophyta</taxon>
        <taxon>Embryophyta</taxon>
        <taxon>Tracheophyta</taxon>
        <taxon>Spermatophyta</taxon>
        <taxon>Magnoliopsida</taxon>
        <taxon>eudicotyledons</taxon>
        <taxon>Gunneridae</taxon>
        <taxon>Pentapetalae</taxon>
        <taxon>asterids</taxon>
        <taxon>lamiids</taxon>
        <taxon>Solanales</taxon>
        <taxon>Convolvulaceae</taxon>
        <taxon>Cuscuteae</taxon>
        <taxon>Cuscuta</taxon>
        <taxon>Cuscuta subgen. Cuscuta</taxon>
    </lineage>
</organism>
<feature type="region of interest" description="Disordered" evidence="1">
    <location>
        <begin position="216"/>
        <end position="245"/>
    </location>
</feature>
<gene>
    <name evidence="2" type="ORF">CEPIT_LOCUS16241</name>
    <name evidence="3" type="ORF">CEPIT_LOCUS31286</name>
</gene>
<evidence type="ECO:0000313" key="3">
    <source>
        <dbReference type="EMBL" id="CAH9131283.1"/>
    </source>
</evidence>
<feature type="compositionally biased region" description="Acidic residues" evidence="1">
    <location>
        <begin position="222"/>
        <end position="245"/>
    </location>
</feature>
<name>A0AAV0DQE3_9ASTE</name>
<proteinExistence type="predicted"/>
<dbReference type="EMBL" id="CAMAPF010000118">
    <property type="protein sequence ID" value="CAH9103036.1"/>
    <property type="molecule type" value="Genomic_DNA"/>
</dbReference>